<feature type="region of interest" description="Disordered" evidence="1">
    <location>
        <begin position="227"/>
        <end position="247"/>
    </location>
</feature>
<name>W3VQZ8_MOEAP</name>
<evidence type="ECO:0000256" key="1">
    <source>
        <dbReference type="SAM" id="MobiDB-lite"/>
    </source>
</evidence>
<keyword evidence="3" id="KW-1185">Reference proteome</keyword>
<organism evidence="2 3">
    <name type="scientific">Moesziomyces aphidis</name>
    <name type="common">Pseudozyma aphidis</name>
    <dbReference type="NCBI Taxonomy" id="84754"/>
    <lineage>
        <taxon>Eukaryota</taxon>
        <taxon>Fungi</taxon>
        <taxon>Dikarya</taxon>
        <taxon>Basidiomycota</taxon>
        <taxon>Ustilaginomycotina</taxon>
        <taxon>Ustilaginomycetes</taxon>
        <taxon>Ustilaginales</taxon>
        <taxon>Ustilaginaceae</taxon>
        <taxon>Moesziomyces</taxon>
    </lineage>
</organism>
<dbReference type="EMBL" id="AWNI01000007">
    <property type="protein sequence ID" value="ETS64083.1"/>
    <property type="molecule type" value="Genomic_DNA"/>
</dbReference>
<accession>W3VQZ8</accession>
<feature type="region of interest" description="Disordered" evidence="1">
    <location>
        <begin position="173"/>
        <end position="208"/>
    </location>
</feature>
<evidence type="ECO:0000313" key="3">
    <source>
        <dbReference type="Proteomes" id="UP000019462"/>
    </source>
</evidence>
<dbReference type="Proteomes" id="UP000019462">
    <property type="component" value="Unassembled WGS sequence"/>
</dbReference>
<reference evidence="2 3" key="1">
    <citation type="journal article" date="2014" name="Genome Announc.">
        <title>Genome sequence of the basidiomycetous fungus Pseudozyma aphidis DSM70725, an efficient producer of biosurfactant mannosylerythritol lipids.</title>
        <authorList>
            <person name="Lorenz S."/>
            <person name="Guenther M."/>
            <person name="Grumaz C."/>
            <person name="Rupp S."/>
            <person name="Zibek S."/>
            <person name="Sohn K."/>
        </authorList>
    </citation>
    <scope>NUCLEOTIDE SEQUENCE [LARGE SCALE GENOMIC DNA]</scope>
    <source>
        <strain evidence="3">ATCC 32657 / CBS 517.83 / DSM 70725 / JCM 10318 / NBRC 10182 / NRRL Y-7954 / St-0401</strain>
    </source>
</reference>
<feature type="region of interest" description="Disordered" evidence="1">
    <location>
        <begin position="51"/>
        <end position="70"/>
    </location>
</feature>
<evidence type="ECO:0000313" key="2">
    <source>
        <dbReference type="EMBL" id="ETS64083.1"/>
    </source>
</evidence>
<proteinExistence type="predicted"/>
<feature type="region of interest" description="Disordered" evidence="1">
    <location>
        <begin position="1"/>
        <end position="38"/>
    </location>
</feature>
<dbReference type="HOGENOM" id="CLU_950369_0_0_1"/>
<protein>
    <submittedName>
        <fullName evidence="2">Uncharacterized protein</fullName>
    </submittedName>
</protein>
<sequence>MRSRAPPHPHPRPRRKAMTPQPASPGEDRNDPPEQLDGWIDALQGSARLGEDAAGLASARSKNGGSRGCEAAMPVESSRVGAAAMSMRGEAKFYIDDISDARQAPEQRVQFCRSRRPPANCLFSGEKKGEKRLKSTRRSARLDHAPTLIAPITARHRFQGPRIFCTRRVGQISAEASGRRHSRHSRPPRQADFTGMKASLPPHTDNNAKRVCRRPVRHHRVTHMLATCPGASSSTPSGSPNADANRGARAGDGMFSVVGLVTACSARPGGSASERFSAFPVAATAREISEQSE</sequence>
<gene>
    <name evidence="2" type="ORF">PaG_01318</name>
</gene>
<comment type="caution">
    <text evidence="2">The sequence shown here is derived from an EMBL/GenBank/DDBJ whole genome shotgun (WGS) entry which is preliminary data.</text>
</comment>
<dbReference type="OrthoDB" id="10503042at2759"/>
<feature type="compositionally biased region" description="Basic residues" evidence="1">
    <location>
        <begin position="1"/>
        <end position="17"/>
    </location>
</feature>
<dbReference type="AlphaFoldDB" id="W3VQZ8"/>